<dbReference type="PROSITE" id="PS50082">
    <property type="entry name" value="WD_REPEATS_2"/>
    <property type="match status" value="3"/>
</dbReference>
<keyword evidence="1 3" id="KW-0853">WD repeat</keyword>
<dbReference type="PANTHER" id="PTHR22838">
    <property type="entry name" value="WD REPEAT PROTEIN 26-RELATED"/>
    <property type="match status" value="1"/>
</dbReference>
<accession>A0A3M7L2E2</accession>
<feature type="region of interest" description="Disordered" evidence="4">
    <location>
        <begin position="456"/>
        <end position="490"/>
    </location>
</feature>
<evidence type="ECO:0000256" key="4">
    <source>
        <dbReference type="SAM" id="MobiDB-lite"/>
    </source>
</evidence>
<protein>
    <recommendedName>
        <fullName evidence="5">Protein kinase domain-containing protein</fullName>
    </recommendedName>
</protein>
<feature type="repeat" description="WD" evidence="3">
    <location>
        <begin position="288"/>
        <end position="329"/>
    </location>
</feature>
<dbReference type="Pfam" id="PF00400">
    <property type="entry name" value="WD40"/>
    <property type="match status" value="4"/>
</dbReference>
<dbReference type="InterPro" id="IPR001245">
    <property type="entry name" value="Ser-Thr/Tyr_kinase_cat_dom"/>
</dbReference>
<proteinExistence type="predicted"/>
<gene>
    <name evidence="6" type="ORF">APUTEX25_004993</name>
</gene>
<dbReference type="GO" id="GO:0004672">
    <property type="term" value="F:protein kinase activity"/>
    <property type="evidence" value="ECO:0007669"/>
    <property type="project" value="InterPro"/>
</dbReference>
<feature type="repeat" description="WD" evidence="3">
    <location>
        <begin position="546"/>
        <end position="578"/>
    </location>
</feature>
<feature type="domain" description="Protein kinase" evidence="5">
    <location>
        <begin position="650"/>
        <end position="951"/>
    </location>
</feature>
<feature type="compositionally biased region" description="Low complexity" evidence="4">
    <location>
        <begin position="457"/>
        <end position="470"/>
    </location>
</feature>
<keyword evidence="2" id="KW-0677">Repeat</keyword>
<evidence type="ECO:0000259" key="5">
    <source>
        <dbReference type="PROSITE" id="PS50011"/>
    </source>
</evidence>
<dbReference type="PANTHER" id="PTHR22838:SF0">
    <property type="entry name" value="WD REPEAT-CONTAINING PROTEIN 26"/>
    <property type="match status" value="1"/>
</dbReference>
<dbReference type="GO" id="GO:0005524">
    <property type="term" value="F:ATP binding"/>
    <property type="evidence" value="ECO:0007669"/>
    <property type="project" value="InterPro"/>
</dbReference>
<reference evidence="7" key="1">
    <citation type="journal article" date="2018" name="Algal Res.">
        <title>Characterization of plant carbon substrate utilization by Auxenochlorella protothecoides.</title>
        <authorList>
            <person name="Vogler B.W."/>
            <person name="Starkenburg S.R."/>
            <person name="Sudasinghe N."/>
            <person name="Schambach J.Y."/>
            <person name="Rollin J.A."/>
            <person name="Pattathil S."/>
            <person name="Barry A.N."/>
        </authorList>
    </citation>
    <scope>NUCLEOTIDE SEQUENCE [LARGE SCALE GENOMIC DNA]</scope>
    <source>
        <strain evidence="7">UTEX 25</strain>
    </source>
</reference>
<dbReference type="InterPro" id="IPR036322">
    <property type="entry name" value="WD40_repeat_dom_sf"/>
</dbReference>
<organism evidence="6 7">
    <name type="scientific">Auxenochlorella protothecoides</name>
    <name type="common">Green microalga</name>
    <name type="synonym">Chlorella protothecoides</name>
    <dbReference type="NCBI Taxonomy" id="3075"/>
    <lineage>
        <taxon>Eukaryota</taxon>
        <taxon>Viridiplantae</taxon>
        <taxon>Chlorophyta</taxon>
        <taxon>core chlorophytes</taxon>
        <taxon>Trebouxiophyceae</taxon>
        <taxon>Chlorellales</taxon>
        <taxon>Chlorellaceae</taxon>
        <taxon>Auxenochlorella</taxon>
    </lineage>
</organism>
<dbReference type="Pfam" id="PF07714">
    <property type="entry name" value="PK_Tyr_Ser-Thr"/>
    <property type="match status" value="1"/>
</dbReference>
<dbReference type="PROSITE" id="PS50011">
    <property type="entry name" value="PROTEIN_KINASE_DOM"/>
    <property type="match status" value="1"/>
</dbReference>
<feature type="repeat" description="WD" evidence="3">
    <location>
        <begin position="243"/>
        <end position="276"/>
    </location>
</feature>
<dbReference type="Gene3D" id="2.130.10.10">
    <property type="entry name" value="YVTN repeat-like/Quinoprotein amine dehydrogenase"/>
    <property type="match status" value="2"/>
</dbReference>
<sequence length="972" mass="104344">MVSTEDPDTIEGSAWSREGAGAGGMAPPLPSGDAQHVGGRHMILRSEYIRLLEQALAGLGYPALASQLEAESGISMQPQVATDFRDAVLGGDWSSALALLPSLTASEGDASQARFLLTRQKYGECVARGDLAAALATLRCELAPLGVNRRVLHGLAGALVGARGGGGAPRAAPPRDALLAELQHLLPPSLLIPEGRLEELVEQALVAQAEACQYVNAPHPQQTLFADFQAGPEQLPTRCSQALDMHGDEVWALQFSHDGRFLASASKDGCALLWRVAPSGWVTYACHLTRSSSPVNTVAFSPDDAWVLTSGADGRVRLYTLPSGRLAHECSFAASAGGEFAVTAAAWFPDSTRLLAALLDKALYVVDVRGVTQRRLKQTQHVYDCAVSPDGGTLVSVGQDKRLRFHRLADGREASVGEAGAVTCLTPSSDGAFLLANLASAAIHLWPLGDMALPALPGDGEAPGEADPGGQAAGGQGSPDAPRPGDPLDHLAQAPLQEYRVGQAQHGRFVIRSAIGGYRNNFVASGGEEGAVHIWHRESGNLLEILKGHTGTVNAVAWNPVNHYLMASASDDKTIRIWVHGAQKLQSKIHANSPDMSKQGHGHRRDDVMVAGSGGPVNLRRLSARVSANLGVQSPRDLFEGIDLIPASRLTKVKRLAKGSYCVVDLARLRKPGVGEEEDPGIKVAVKRLRQSAYTERDITCFAREAELLLQLEHFRGITKLIGIGCERSRSDMMWPSMFLVMEYAEGGSLQDLLEAQMEDPRVVLYNYEDAIKWARQIGSGISELHAQKPRVVHRQIRAENVLLYAAPGKGGKLIAKLGDLGTHTTIIPGAKLSYDPEDVFSAVSDTSSYCYLPPEVLRKESYDEKVDVFGFGIILYELFMKRSLVAYFDGQNKNVSTAASEYARQMEGGYRMPLADKLPTQLKKLIEKCLEGDPADRPSIRHAVVVLAAIEESGALRVSEKMLPGCACAIM</sequence>
<dbReference type="Pfam" id="PF23627">
    <property type="entry name" value="LisH_WDR26"/>
    <property type="match status" value="1"/>
</dbReference>
<dbReference type="InterPro" id="IPR015943">
    <property type="entry name" value="WD40/YVTN_repeat-like_dom_sf"/>
</dbReference>
<feature type="region of interest" description="Disordered" evidence="4">
    <location>
        <begin position="1"/>
        <end position="34"/>
    </location>
</feature>
<comment type="caution">
    <text evidence="6">The sequence shown here is derived from an EMBL/GenBank/DDBJ whole genome shotgun (WGS) entry which is preliminary data.</text>
</comment>
<dbReference type="SUPFAM" id="SSF56112">
    <property type="entry name" value="Protein kinase-like (PK-like)"/>
    <property type="match status" value="1"/>
</dbReference>
<evidence type="ECO:0000256" key="3">
    <source>
        <dbReference type="PROSITE-ProRule" id="PRU00221"/>
    </source>
</evidence>
<evidence type="ECO:0000256" key="2">
    <source>
        <dbReference type="ARBA" id="ARBA00022737"/>
    </source>
</evidence>
<dbReference type="AlphaFoldDB" id="A0A3M7L2E2"/>
<dbReference type="Gene3D" id="1.10.510.10">
    <property type="entry name" value="Transferase(Phosphotransferase) domain 1"/>
    <property type="match status" value="1"/>
</dbReference>
<dbReference type="SUPFAM" id="SSF50978">
    <property type="entry name" value="WD40 repeat-like"/>
    <property type="match status" value="1"/>
</dbReference>
<dbReference type="InterPro" id="IPR001680">
    <property type="entry name" value="WD40_rpt"/>
</dbReference>
<name>A0A3M7L2E2_AUXPR</name>
<dbReference type="InterPro" id="IPR011009">
    <property type="entry name" value="Kinase-like_dom_sf"/>
</dbReference>
<evidence type="ECO:0000313" key="7">
    <source>
        <dbReference type="Proteomes" id="UP000279271"/>
    </source>
</evidence>
<dbReference type="InterPro" id="IPR000719">
    <property type="entry name" value="Prot_kinase_dom"/>
</dbReference>
<evidence type="ECO:0000313" key="6">
    <source>
        <dbReference type="EMBL" id="RMZ56931.1"/>
    </source>
</evidence>
<dbReference type="EMBL" id="QOKY01000133">
    <property type="protein sequence ID" value="RMZ56931.1"/>
    <property type="molecule type" value="Genomic_DNA"/>
</dbReference>
<dbReference type="PROSITE" id="PS50294">
    <property type="entry name" value="WD_REPEATS_REGION"/>
    <property type="match status" value="3"/>
</dbReference>
<evidence type="ECO:0000256" key="1">
    <source>
        <dbReference type="ARBA" id="ARBA00022574"/>
    </source>
</evidence>
<dbReference type="SMART" id="SM00320">
    <property type="entry name" value="WD40"/>
    <property type="match status" value="6"/>
</dbReference>
<dbReference type="InterPro" id="IPR051350">
    <property type="entry name" value="WD_repeat-ST_regulator"/>
</dbReference>
<dbReference type="Proteomes" id="UP000279271">
    <property type="component" value="Unassembled WGS sequence"/>
</dbReference>